<dbReference type="Proteomes" id="UP001485043">
    <property type="component" value="Unassembled WGS sequence"/>
</dbReference>
<dbReference type="GO" id="GO:0009507">
    <property type="term" value="C:chloroplast"/>
    <property type="evidence" value="ECO:0007669"/>
    <property type="project" value="UniProtKB-SubCell"/>
</dbReference>
<keyword evidence="9" id="KW-0934">Plastid</keyword>
<evidence type="ECO:0000256" key="13">
    <source>
        <dbReference type="ARBA" id="ARBA00023002"/>
    </source>
</evidence>
<dbReference type="SUPFAM" id="SSF49879">
    <property type="entry name" value="SMAD/FHA domain"/>
    <property type="match status" value="1"/>
</dbReference>
<evidence type="ECO:0000256" key="4">
    <source>
        <dbReference type="ARBA" id="ARBA00005134"/>
    </source>
</evidence>
<keyword evidence="14" id="KW-1133">Transmembrane helix</keyword>
<evidence type="ECO:0000259" key="15">
    <source>
        <dbReference type="PROSITE" id="PS50006"/>
    </source>
</evidence>
<evidence type="ECO:0000313" key="17">
    <source>
        <dbReference type="Proteomes" id="UP001485043"/>
    </source>
</evidence>
<evidence type="ECO:0000256" key="2">
    <source>
        <dbReference type="ARBA" id="ARBA00004229"/>
    </source>
</evidence>
<evidence type="ECO:0000256" key="5">
    <source>
        <dbReference type="ARBA" id="ARBA00012097"/>
    </source>
</evidence>
<dbReference type="Pfam" id="PF13450">
    <property type="entry name" value="NAD_binding_8"/>
    <property type="match status" value="1"/>
</dbReference>
<evidence type="ECO:0000256" key="3">
    <source>
        <dbReference type="ARBA" id="ARBA00004972"/>
    </source>
</evidence>
<dbReference type="PANTHER" id="PTHR46496">
    <property type="match status" value="1"/>
</dbReference>
<sequence>MAGVYRAQLPGASVAAQSQTAATSRGLARVSRAAGYLRKLSSRQTSSDLAGLSLLAGRSHQGRHLAVRPARAQAVRERPRRPDRFRAACWRAGPRVLIAGGGIGGLVLAVALLRRGFKVQVFERDLTAIRGEGKYRGPIQLQSNALAALEAIDPQVADRILSSGCITGDRINGLCDGKTGNWYVKFDTFHPAVERGLPVTRVVGRTLLQAILAEATTRLGGPNIIMNGAHVVEYKEEVNAQGKRKVRKQMLGDRPPNYSEYTCYTGIANFTPPDIDTVGYRVFLGNRQYFVSSDVGDGMMQWYAFHHEPAGGKDPHGQQKRRLLNIFSGWTDMVTDLIKATPEEDVIRRDIYDRAPTLNWTQGHVCLLGDSAHAMQPNLGQGGGMAIEDGFQLALDLGDAAENAKSTGKQMDIVKVLRGYQNKRVLRSSTIHGLAGMAAIAASTYKAYMGEGLGPLSWITQYKIPHFGRVGGYFAMNATMPSMLSWVLGGNSSLSGANRPICCHINDKPNAFPTEDFYKFLQDDDALLRASRAQWMLVPAGSIANTPSGDPRELHVGDMENGKTQETFTPDGMKIARPMGSIDLEEEECVIGSDSDCQCRVECTTVAKRHAVVSRDQSGDWHLKWSGEGQGIWCQGKQLTSGRALKIRPGDVIEAL</sequence>
<keyword evidence="17" id="KW-1185">Reference proteome</keyword>
<gene>
    <name evidence="16" type="ORF">WJX84_001231</name>
</gene>
<comment type="pathway">
    <text evidence="3">Hormone biosynthesis.</text>
</comment>
<evidence type="ECO:0000256" key="12">
    <source>
        <dbReference type="ARBA" id="ARBA00022946"/>
    </source>
</evidence>
<dbReference type="CDD" id="cd00060">
    <property type="entry name" value="FHA"/>
    <property type="match status" value="1"/>
</dbReference>
<proteinExistence type="predicted"/>
<evidence type="ECO:0000256" key="10">
    <source>
        <dbReference type="ARBA" id="ARBA00022827"/>
    </source>
</evidence>
<dbReference type="EC" id="1.14.15.21" evidence="5"/>
<dbReference type="Pfam" id="PF01494">
    <property type="entry name" value="FAD_binding_3"/>
    <property type="match status" value="1"/>
</dbReference>
<dbReference type="InterPro" id="IPR008984">
    <property type="entry name" value="SMAD_FHA_dom_sf"/>
</dbReference>
<dbReference type="AlphaFoldDB" id="A0AAW1T245"/>
<dbReference type="InterPro" id="IPR002938">
    <property type="entry name" value="FAD-bd"/>
</dbReference>
<dbReference type="PROSITE" id="PS50006">
    <property type="entry name" value="FHA_DOMAIN"/>
    <property type="match status" value="1"/>
</dbReference>
<dbReference type="GO" id="GO:0071949">
    <property type="term" value="F:FAD binding"/>
    <property type="evidence" value="ECO:0007669"/>
    <property type="project" value="InterPro"/>
</dbReference>
<reference evidence="16 17" key="1">
    <citation type="journal article" date="2024" name="Nat. Commun.">
        <title>Phylogenomics reveals the evolutionary origins of lichenization in chlorophyte algae.</title>
        <authorList>
            <person name="Puginier C."/>
            <person name="Libourel C."/>
            <person name="Otte J."/>
            <person name="Skaloud P."/>
            <person name="Haon M."/>
            <person name="Grisel S."/>
            <person name="Petersen M."/>
            <person name="Berrin J.G."/>
            <person name="Delaux P.M."/>
            <person name="Dal Grande F."/>
            <person name="Keller J."/>
        </authorList>
    </citation>
    <scope>NUCLEOTIDE SEQUENCE [LARGE SCALE GENOMIC DNA]</scope>
    <source>
        <strain evidence="16 17">SAG 2523</strain>
    </source>
</reference>
<keyword evidence="7" id="KW-0150">Chloroplast</keyword>
<keyword evidence="8" id="KW-0285">Flavoprotein</keyword>
<dbReference type="EMBL" id="JALJOV010000553">
    <property type="protein sequence ID" value="KAK9862809.1"/>
    <property type="molecule type" value="Genomic_DNA"/>
</dbReference>
<dbReference type="GO" id="GO:0009688">
    <property type="term" value="P:abscisic acid biosynthetic process"/>
    <property type="evidence" value="ECO:0007669"/>
    <property type="project" value="UniProtKB-KW"/>
</dbReference>
<keyword evidence="11" id="KW-0937">Abscisic acid biosynthesis</keyword>
<dbReference type="InterPro" id="IPR036188">
    <property type="entry name" value="FAD/NAD-bd_sf"/>
</dbReference>
<accession>A0AAW1T245</accession>
<evidence type="ECO:0000256" key="6">
    <source>
        <dbReference type="ARBA" id="ARBA00015103"/>
    </source>
</evidence>
<evidence type="ECO:0000313" key="16">
    <source>
        <dbReference type="EMBL" id="KAK9862809.1"/>
    </source>
</evidence>
<keyword evidence="10" id="KW-0274">FAD</keyword>
<dbReference type="Gene3D" id="3.50.50.60">
    <property type="entry name" value="FAD/NAD(P)-binding domain"/>
    <property type="match status" value="2"/>
</dbReference>
<evidence type="ECO:0000256" key="9">
    <source>
        <dbReference type="ARBA" id="ARBA00022640"/>
    </source>
</evidence>
<dbReference type="Gene3D" id="2.60.200.20">
    <property type="match status" value="1"/>
</dbReference>
<dbReference type="PANTHER" id="PTHR46496:SF1">
    <property type="entry name" value="ZEAXANTHIN EPOXIDASE, CHLOROPLASTIC"/>
    <property type="match status" value="1"/>
</dbReference>
<feature type="transmembrane region" description="Helical" evidence="14">
    <location>
        <begin position="96"/>
        <end position="113"/>
    </location>
</feature>
<dbReference type="PRINTS" id="PR00420">
    <property type="entry name" value="RNGMNOXGNASE"/>
</dbReference>
<evidence type="ECO:0000256" key="14">
    <source>
        <dbReference type="SAM" id="Phobius"/>
    </source>
</evidence>
<evidence type="ECO:0000256" key="7">
    <source>
        <dbReference type="ARBA" id="ARBA00022528"/>
    </source>
</evidence>
<protein>
    <recommendedName>
        <fullName evidence="6">Zeaxanthin epoxidase, chloroplastic</fullName>
        <ecNumber evidence="5">1.14.15.21</ecNumber>
    </recommendedName>
</protein>
<organism evidence="16 17">
    <name type="scientific">Apatococcus fuscideae</name>
    <dbReference type="NCBI Taxonomy" id="2026836"/>
    <lineage>
        <taxon>Eukaryota</taxon>
        <taxon>Viridiplantae</taxon>
        <taxon>Chlorophyta</taxon>
        <taxon>core chlorophytes</taxon>
        <taxon>Trebouxiophyceae</taxon>
        <taxon>Chlorellales</taxon>
        <taxon>Chlorellaceae</taxon>
        <taxon>Apatococcus</taxon>
    </lineage>
</organism>
<keyword evidence="14" id="KW-0812">Transmembrane</keyword>
<comment type="cofactor">
    <cofactor evidence="1">
        <name>FAD</name>
        <dbReference type="ChEBI" id="CHEBI:57692"/>
    </cofactor>
</comment>
<dbReference type="SUPFAM" id="SSF51905">
    <property type="entry name" value="FAD/NAD(P)-binding domain"/>
    <property type="match status" value="1"/>
</dbReference>
<evidence type="ECO:0000256" key="11">
    <source>
        <dbReference type="ARBA" id="ARBA00022865"/>
    </source>
</evidence>
<keyword evidence="14" id="KW-0472">Membrane</keyword>
<comment type="subcellular location">
    <subcellularLocation>
        <location evidence="2">Plastid</location>
        <location evidence="2">Chloroplast</location>
    </subcellularLocation>
</comment>
<dbReference type="Pfam" id="PF00498">
    <property type="entry name" value="FHA"/>
    <property type="match status" value="1"/>
</dbReference>
<dbReference type="InterPro" id="IPR000253">
    <property type="entry name" value="FHA_dom"/>
</dbReference>
<feature type="domain" description="FHA" evidence="15">
    <location>
        <begin position="589"/>
        <end position="639"/>
    </location>
</feature>
<evidence type="ECO:0000256" key="8">
    <source>
        <dbReference type="ARBA" id="ARBA00022630"/>
    </source>
</evidence>
<dbReference type="GO" id="GO:0052662">
    <property type="term" value="F:zeaxanthin epoxidase activity"/>
    <property type="evidence" value="ECO:0007669"/>
    <property type="project" value="UniProtKB-EC"/>
</dbReference>
<keyword evidence="12" id="KW-0809">Transit peptide</keyword>
<comment type="pathway">
    <text evidence="4">Plant hormone biosynthesis; abscisate biosynthesis.</text>
</comment>
<comment type="caution">
    <text evidence="16">The sequence shown here is derived from an EMBL/GenBank/DDBJ whole genome shotgun (WGS) entry which is preliminary data.</text>
</comment>
<name>A0AAW1T245_9CHLO</name>
<evidence type="ECO:0000256" key="1">
    <source>
        <dbReference type="ARBA" id="ARBA00001974"/>
    </source>
</evidence>
<keyword evidence="13" id="KW-0560">Oxidoreductase</keyword>